<accession>A0A511RJL8</accession>
<gene>
    <name evidence="2" type="ORF">ODE01S_12820</name>
</gene>
<evidence type="ECO:0000256" key="1">
    <source>
        <dbReference type="SAM" id="Phobius"/>
    </source>
</evidence>
<feature type="transmembrane region" description="Helical" evidence="1">
    <location>
        <begin position="12"/>
        <end position="33"/>
    </location>
</feature>
<protein>
    <recommendedName>
        <fullName evidence="4">CBS domain-containing protein</fullName>
    </recommendedName>
</protein>
<keyword evidence="1" id="KW-0812">Transmembrane</keyword>
<dbReference type="EMBL" id="BJXN01000007">
    <property type="protein sequence ID" value="GEM89848.1"/>
    <property type="molecule type" value="Genomic_DNA"/>
</dbReference>
<keyword evidence="1" id="KW-0472">Membrane</keyword>
<sequence length="183" mass="19765">MRTVRELRWAGAIAYLAALAAGLLAAFVLHALFKGQGRFGWEGFNVWGVLEGIAFVFAFTFGLWAAKRAVRVPCTTLLTAGLVAPPSAGKVARPLPTIEQVESFEGRLAVLTEAGEPQGVLGLEDHMVPWEQAPVVPADVAVSELSALFWKSPVVFVVQNGEVLGVITRERFFQLMGFGRLTV</sequence>
<reference evidence="2 3" key="1">
    <citation type="submission" date="2019-07" db="EMBL/GenBank/DDBJ databases">
        <title>Whole genome shotgun sequence of Oceanithermus desulfurans NBRC 100063.</title>
        <authorList>
            <person name="Hosoyama A."/>
            <person name="Uohara A."/>
            <person name="Ohji S."/>
            <person name="Ichikawa N."/>
        </authorList>
    </citation>
    <scope>NUCLEOTIDE SEQUENCE [LARGE SCALE GENOMIC DNA]</scope>
    <source>
        <strain evidence="2 3">NBRC 100063</strain>
    </source>
</reference>
<dbReference type="SUPFAM" id="SSF54631">
    <property type="entry name" value="CBS-domain pair"/>
    <property type="match status" value="1"/>
</dbReference>
<evidence type="ECO:0000313" key="3">
    <source>
        <dbReference type="Proteomes" id="UP000321827"/>
    </source>
</evidence>
<dbReference type="Proteomes" id="UP000321827">
    <property type="component" value="Unassembled WGS sequence"/>
</dbReference>
<organism evidence="2 3">
    <name type="scientific">Oceanithermus desulfurans NBRC 100063</name>
    <dbReference type="NCBI Taxonomy" id="1227550"/>
    <lineage>
        <taxon>Bacteria</taxon>
        <taxon>Thermotogati</taxon>
        <taxon>Deinococcota</taxon>
        <taxon>Deinococci</taxon>
        <taxon>Thermales</taxon>
        <taxon>Thermaceae</taxon>
        <taxon>Oceanithermus</taxon>
    </lineage>
</organism>
<comment type="caution">
    <text evidence="2">The sequence shown here is derived from an EMBL/GenBank/DDBJ whole genome shotgun (WGS) entry which is preliminary data.</text>
</comment>
<dbReference type="OrthoDB" id="33281at2"/>
<evidence type="ECO:0008006" key="4">
    <source>
        <dbReference type="Google" id="ProtNLM"/>
    </source>
</evidence>
<keyword evidence="1" id="KW-1133">Transmembrane helix</keyword>
<feature type="transmembrane region" description="Helical" evidence="1">
    <location>
        <begin position="45"/>
        <end position="66"/>
    </location>
</feature>
<dbReference type="RefSeq" id="WP_147147037.1">
    <property type="nucleotide sequence ID" value="NZ_BJXN01000007.1"/>
</dbReference>
<name>A0A511RJL8_9DEIN</name>
<proteinExistence type="predicted"/>
<dbReference type="AlphaFoldDB" id="A0A511RJL8"/>
<evidence type="ECO:0000313" key="2">
    <source>
        <dbReference type="EMBL" id="GEM89848.1"/>
    </source>
</evidence>
<dbReference type="InterPro" id="IPR046342">
    <property type="entry name" value="CBS_dom_sf"/>
</dbReference>